<protein>
    <submittedName>
        <fullName evidence="5">Urea ABC transporter, ATP-binding protein UrtD</fullName>
    </submittedName>
</protein>
<evidence type="ECO:0000256" key="3">
    <source>
        <dbReference type="ARBA" id="ARBA00022840"/>
    </source>
</evidence>
<evidence type="ECO:0000256" key="1">
    <source>
        <dbReference type="ARBA" id="ARBA00022448"/>
    </source>
</evidence>
<dbReference type="SUPFAM" id="SSF52540">
    <property type="entry name" value="P-loop containing nucleoside triphosphate hydrolases"/>
    <property type="match status" value="1"/>
</dbReference>
<dbReference type="PROSITE" id="PS00211">
    <property type="entry name" value="ABC_TRANSPORTER_1"/>
    <property type="match status" value="1"/>
</dbReference>
<dbReference type="PANTHER" id="PTHR45772">
    <property type="entry name" value="CONSERVED COMPONENT OF ABC TRANSPORTER FOR NATURAL AMINO ACIDS-RELATED"/>
    <property type="match status" value="1"/>
</dbReference>
<name>B8HW39_CYAP4</name>
<evidence type="ECO:0000313" key="5">
    <source>
        <dbReference type="EMBL" id="ACL44618.1"/>
    </source>
</evidence>
<dbReference type="InterPro" id="IPR017871">
    <property type="entry name" value="ABC_transporter-like_CS"/>
</dbReference>
<dbReference type="eggNOG" id="COG4674">
    <property type="taxonomic scope" value="Bacteria"/>
</dbReference>
<dbReference type="SMART" id="SM00382">
    <property type="entry name" value="AAA"/>
    <property type="match status" value="1"/>
</dbReference>
<dbReference type="STRING" id="395961.Cyan7425_2257"/>
<keyword evidence="2" id="KW-0547">Nucleotide-binding</keyword>
<evidence type="ECO:0000259" key="4">
    <source>
        <dbReference type="PROSITE" id="PS50893"/>
    </source>
</evidence>
<dbReference type="InterPro" id="IPR029024">
    <property type="entry name" value="TerB-like"/>
</dbReference>
<dbReference type="PROSITE" id="PS50893">
    <property type="entry name" value="ABC_TRANSPORTER_2"/>
    <property type="match status" value="1"/>
</dbReference>
<dbReference type="InterPro" id="IPR003593">
    <property type="entry name" value="AAA+_ATPase"/>
</dbReference>
<dbReference type="HOGENOM" id="CLU_000604_25_0_3"/>
<accession>B8HW39</accession>
<dbReference type="InterPro" id="IPR027417">
    <property type="entry name" value="P-loop_NTPase"/>
</dbReference>
<dbReference type="CDD" id="cd03219">
    <property type="entry name" value="ABC_Mj1267_LivG_branched"/>
    <property type="match status" value="1"/>
</dbReference>
<dbReference type="GO" id="GO:0016887">
    <property type="term" value="F:ATP hydrolysis activity"/>
    <property type="evidence" value="ECO:0007669"/>
    <property type="project" value="InterPro"/>
</dbReference>
<dbReference type="CDD" id="cd07177">
    <property type="entry name" value="terB_like"/>
    <property type="match status" value="2"/>
</dbReference>
<dbReference type="PANTHER" id="PTHR45772:SF8">
    <property type="entry name" value="HIGH-AFFINITY BRANCHED-CHAIN AMINO ACID TRANSPORT ATP-BINDING PROTEIN"/>
    <property type="match status" value="1"/>
</dbReference>
<proteinExistence type="predicted"/>
<dbReference type="FunFam" id="3.40.50.300:FF:000421">
    <property type="entry name" value="Branched-chain amino acid ABC transporter ATP-binding protein"/>
    <property type="match status" value="1"/>
</dbReference>
<dbReference type="KEGG" id="cyn:Cyan7425_2257"/>
<dbReference type="InterPro" id="IPR017781">
    <property type="entry name" value="ABC_transptr_urea_ATP-bd_UrtD"/>
</dbReference>
<keyword evidence="1" id="KW-0813">Transport</keyword>
<dbReference type="AlphaFoldDB" id="B8HW39"/>
<keyword evidence="3 5" id="KW-0067">ATP-binding</keyword>
<dbReference type="GO" id="GO:0005524">
    <property type="term" value="F:ATP binding"/>
    <property type="evidence" value="ECO:0007669"/>
    <property type="project" value="UniProtKB-KW"/>
</dbReference>
<dbReference type="Gene3D" id="3.40.50.300">
    <property type="entry name" value="P-loop containing nucleotide triphosphate hydrolases"/>
    <property type="match status" value="1"/>
</dbReference>
<dbReference type="InterPro" id="IPR003439">
    <property type="entry name" value="ABC_transporter-like_ATP-bd"/>
</dbReference>
<reference evidence="5" key="1">
    <citation type="submission" date="2009-01" db="EMBL/GenBank/DDBJ databases">
        <title>Complete sequence of chromosome Cyanothece sp. PCC 7425.</title>
        <authorList>
            <consortium name="US DOE Joint Genome Institute"/>
            <person name="Lucas S."/>
            <person name="Copeland A."/>
            <person name="Lapidus A."/>
            <person name="Glavina del Rio T."/>
            <person name="Dalin E."/>
            <person name="Tice H."/>
            <person name="Bruce D."/>
            <person name="Goodwin L."/>
            <person name="Pitluck S."/>
            <person name="Sims D."/>
            <person name="Meineke L."/>
            <person name="Brettin T."/>
            <person name="Detter J.C."/>
            <person name="Han C."/>
            <person name="Larimer F."/>
            <person name="Land M."/>
            <person name="Hauser L."/>
            <person name="Kyrpides N."/>
            <person name="Ovchinnikova G."/>
            <person name="Liberton M."/>
            <person name="Stoeckel J."/>
            <person name="Banerjee A."/>
            <person name="Singh A."/>
            <person name="Page L."/>
            <person name="Sato H."/>
            <person name="Zhao L."/>
            <person name="Sherman L."/>
            <person name="Pakrasi H."/>
            <person name="Richardson P."/>
        </authorList>
    </citation>
    <scope>NUCLEOTIDE SEQUENCE</scope>
    <source>
        <strain evidence="5">PCC 7425</strain>
    </source>
</reference>
<gene>
    <name evidence="5" type="ordered locus">Cyan7425_2257</name>
</gene>
<dbReference type="Gene3D" id="1.10.3680.10">
    <property type="entry name" value="TerB-like"/>
    <property type="match status" value="2"/>
</dbReference>
<dbReference type="EMBL" id="CP001344">
    <property type="protein sequence ID" value="ACL44618.1"/>
    <property type="molecule type" value="Genomic_DNA"/>
</dbReference>
<sequence>MNAKILEIENLTVSFDGFKALNQLNFAMDEGELRVIIGPNGAGKTTFLDVITGKVQPTIGQVRFQGRNLRSFKEHEIARLGIGRKFQTPRVHLKLTPRENLELAANRSKNVFSTLLGRTSVAEKRTINGLLETIGLTSKADITAEFLSHGEKQRLEIGMLVAQSPKLLLVDEPVAGLTDEETANVAELLLSLAESHSIIVIEHDMEFVRQIARKVTVLHQGSVLYEGSMDDVQNDSRVIEVYLGQAPSITEEQLIVLRIAATMAWTDQAFAAVEQEIILSRLSRQFGETLEQQKSLRHELVNYLAQKQPLEYLVPQLKTAKEREQVLELGYEIISSNLIDQQESEMYQTLARLLDLPPEVVSQVEARVNASHLAASKALEEEQLILMQIAASMAWADGRIDPAEVNTILSQLCTTFAQDEAHELQLKQVLPNLLLRHIPIETLTPKLTTVEAKEMAVRVCYAVMQADANAIVPEKQIYQQLLTLLELPPERVQDLEASLKSDLQPV</sequence>
<dbReference type="InterPro" id="IPR051120">
    <property type="entry name" value="ABC_AA/LPS_Transport"/>
</dbReference>
<dbReference type="OrthoDB" id="538665at2"/>
<dbReference type="SUPFAM" id="SSF158682">
    <property type="entry name" value="TerB-like"/>
    <property type="match status" value="2"/>
</dbReference>
<feature type="domain" description="ABC transporter" evidence="4">
    <location>
        <begin position="6"/>
        <end position="245"/>
    </location>
</feature>
<dbReference type="NCBIfam" id="TIGR03411">
    <property type="entry name" value="urea_trans_UrtD"/>
    <property type="match status" value="1"/>
</dbReference>
<dbReference type="GO" id="GO:0005886">
    <property type="term" value="C:plasma membrane"/>
    <property type="evidence" value="ECO:0007669"/>
    <property type="project" value="TreeGrafter"/>
</dbReference>
<organism evidence="5">
    <name type="scientific">Cyanothece sp. (strain PCC 7425 / ATCC 29141)</name>
    <dbReference type="NCBI Taxonomy" id="395961"/>
    <lineage>
        <taxon>Bacteria</taxon>
        <taxon>Bacillati</taxon>
        <taxon>Cyanobacteriota</taxon>
        <taxon>Cyanophyceae</taxon>
        <taxon>Gomontiellales</taxon>
        <taxon>Cyanothecaceae</taxon>
        <taxon>Cyanothece</taxon>
    </lineage>
</organism>
<dbReference type="Pfam" id="PF00005">
    <property type="entry name" value="ABC_tran"/>
    <property type="match status" value="1"/>
</dbReference>
<evidence type="ECO:0000256" key="2">
    <source>
        <dbReference type="ARBA" id="ARBA00022741"/>
    </source>
</evidence>